<organism evidence="1 2">
    <name type="scientific">Streptomyces phage AbbeyMikolon</name>
    <dbReference type="NCBI Taxonomy" id="2059880"/>
    <lineage>
        <taxon>Viruses</taxon>
        <taxon>Duplodnaviria</taxon>
        <taxon>Heunggongvirae</taxon>
        <taxon>Uroviricota</taxon>
        <taxon>Caudoviricetes</taxon>
        <taxon>Abbeymikolonvirus</taxon>
        <taxon>Abbeymikolonvirus abbeymikolon</taxon>
    </lineage>
</organism>
<reference evidence="1 2" key="1">
    <citation type="submission" date="2017-11" db="EMBL/GenBank/DDBJ databases">
        <authorList>
            <person name="Mikolon A."/>
            <person name="Lin K.X."/>
            <person name="Rigg S.J."/>
            <person name="Wilson J.M."/>
            <person name="Nayek S."/>
            <person name="Hughes L.E."/>
            <person name="Garlena R.A."/>
            <person name="Russell D.A."/>
            <person name="Pope W.H."/>
            <person name="Jacobs-Sera D."/>
            <person name="Hendrix R.W."/>
            <person name="Hatfull G.F."/>
        </authorList>
    </citation>
    <scope>NUCLEOTIDE SEQUENCE [LARGE SCALE GENOMIC DNA]</scope>
</reference>
<evidence type="ECO:0000313" key="2">
    <source>
        <dbReference type="Proteomes" id="UP000241350"/>
    </source>
</evidence>
<sequence>MNGKTYKLATGGTVEVTILRGGEERVADIHIRAEDGRSVATVYRSVREAEEMVAGLEEVPAA</sequence>
<dbReference type="Proteomes" id="UP000241350">
    <property type="component" value="Segment"/>
</dbReference>
<gene>
    <name evidence="1" type="ORF">SEA_ABBEYMIKOLON_46</name>
</gene>
<name>A0A2H5BLC7_9CAUD</name>
<evidence type="ECO:0000313" key="1">
    <source>
        <dbReference type="EMBL" id="AUG87117.1"/>
    </source>
</evidence>
<accession>A0A2H5BLC7</accession>
<protein>
    <submittedName>
        <fullName evidence="1">Uncharacterized protein</fullName>
    </submittedName>
</protein>
<keyword evidence="2" id="KW-1185">Reference proteome</keyword>
<proteinExistence type="predicted"/>
<dbReference type="EMBL" id="MG593800">
    <property type="protein sequence ID" value="AUG87117.1"/>
    <property type="molecule type" value="Genomic_DNA"/>
</dbReference>